<feature type="transmembrane region" description="Helical" evidence="1">
    <location>
        <begin position="385"/>
        <end position="407"/>
    </location>
</feature>
<evidence type="ECO:0000256" key="1">
    <source>
        <dbReference type="SAM" id="Phobius"/>
    </source>
</evidence>
<sequence length="1051" mass="115085">MNTMIRWFIDNPVAANLLMWIFIIGGLLSFPSIYQEEYPIIDTDTISVNVAYLGATPLEMEESVCIRIEEAIEGVVGINKLRTRAQENNCRVDAELVASTDKARLMSDIKNRVDTISTFPRDIEKPAVSEMVFTSKVMQIAISGDTDERTLKRLGERVRDDLLGKPGISQITLNYVRPYELTLEVSELNLRRYGLTMQKIADAVRNSSIDLPAGSIRAASGEVMLRTKEQSYSREDFEQVVVLTRADGTQLSLKDIATIKDGFEESEMIARFNGMPAVIVDIQRVGNEDILAIADNVKAYVVAMDNWKPDGITATIWNDESNDLVERLDVLADNAISGMALVLISLAIFLNLRLAFWVAAGLAIAILGALTLFPTLNIAISTLSVISFIMVIGILVDDAIVVGERVFSYQRKGLSWRDAAVTGTQEVSIPVIFGVLTTTATFLPLMSIPGHLGPFFMVIGVVAILALVFSIIESQLILPAHLAHPFKQEEKSTGGWHSFQQKISDKLEDFVEQKFRPALIVALDNRRTTLAIACSVVLITLSMLISGWINVQFFPAIAGNTITVRLTMPEGTPLSKTTVVVAKLEAAAEQLATELDSDYPLAEGSHLRFSLSSIGGSTGAGSHGGISTSDANMAEIILELAPSEQRPVTTSIANRWRELTGPVPEAVELAFTATEVSAGAPVDIEFRGRDINELRLVAAELRQSLSAYPGVFDVSDSFRGGKQEIQLQLLPEAQTLGITAADLARQVRQAFFGEEVQRIQRGQDDIKVMLRYPEDQRRSISHLENMRIRSADGTEVPFARVATFQLGRGFSTINREDGQRLVRVTADVNRDIVMPEEVLSALREDVMPGLLANHPTVKFSLGGEAEQRSKAFYGLIKSFALSMVLVYTLLAIPLKSYLQPLIIMSVIPFGAIGAILGHFLIGQPLAFFSILGIVALSGVVVNASLVLVDYVNRQRRQGVALKVALVEAGCVRFRPVLLTSVTTFLGLLPIILSPSKEIGFFMPMAISLAFGVLFATAITLFLVPCIYLMFSPKQDYIAEEKNLSDNQHASA</sequence>
<reference evidence="2 3" key="1">
    <citation type="submission" date="2016-11" db="EMBL/GenBank/DDBJ databases">
        <title>Trade-off between light-utilization and light-protection in marine flavobacteria.</title>
        <authorList>
            <person name="Kumagai Y."/>
        </authorList>
    </citation>
    <scope>NUCLEOTIDE SEQUENCE [LARGE SCALE GENOMIC DNA]</scope>
    <source>
        <strain evidence="2 3">NBRC 107125</strain>
    </source>
</reference>
<organism evidence="2 3">
    <name type="scientific">Oceanicoccus sagamiensis</name>
    <dbReference type="NCBI Taxonomy" id="716816"/>
    <lineage>
        <taxon>Bacteria</taxon>
        <taxon>Pseudomonadati</taxon>
        <taxon>Pseudomonadota</taxon>
        <taxon>Gammaproteobacteria</taxon>
        <taxon>Cellvibrionales</taxon>
        <taxon>Spongiibacteraceae</taxon>
        <taxon>Oceanicoccus</taxon>
    </lineage>
</organism>
<dbReference type="Gene3D" id="3.30.70.1430">
    <property type="entry name" value="Multidrug efflux transporter AcrB pore domain"/>
    <property type="match status" value="2"/>
</dbReference>
<dbReference type="Gene3D" id="3.30.70.1440">
    <property type="entry name" value="Multidrug efflux transporter AcrB pore domain"/>
    <property type="match status" value="1"/>
</dbReference>
<feature type="transmembrane region" description="Helical" evidence="1">
    <location>
        <begin position="330"/>
        <end position="349"/>
    </location>
</feature>
<feature type="transmembrane region" description="Helical" evidence="1">
    <location>
        <begin position="354"/>
        <end position="373"/>
    </location>
</feature>
<dbReference type="InterPro" id="IPR001036">
    <property type="entry name" value="Acrflvin-R"/>
</dbReference>
<dbReference type="OrthoDB" id="5287122at2"/>
<feature type="transmembrane region" description="Helical" evidence="1">
    <location>
        <begin position="973"/>
        <end position="992"/>
    </location>
</feature>
<keyword evidence="1" id="KW-0812">Transmembrane</keyword>
<dbReference type="KEGG" id="osg:BST96_11950"/>
<feature type="transmembrane region" description="Helical" evidence="1">
    <location>
        <begin position="427"/>
        <end position="446"/>
    </location>
</feature>
<gene>
    <name evidence="2" type="ORF">BST96_11950</name>
</gene>
<dbReference type="Gene3D" id="1.20.1640.10">
    <property type="entry name" value="Multidrug efflux transporter AcrB transmembrane domain"/>
    <property type="match status" value="2"/>
</dbReference>
<protein>
    <submittedName>
        <fullName evidence="2">Cobalt-zinc-cadmium resistance protein</fullName>
    </submittedName>
</protein>
<dbReference type="STRING" id="716816.BST96_11950"/>
<feature type="transmembrane region" description="Helical" evidence="1">
    <location>
        <begin position="871"/>
        <end position="894"/>
    </location>
</feature>
<proteinExistence type="predicted"/>
<dbReference type="GO" id="GO:0042910">
    <property type="term" value="F:xenobiotic transmembrane transporter activity"/>
    <property type="evidence" value="ECO:0007669"/>
    <property type="project" value="TreeGrafter"/>
</dbReference>
<feature type="transmembrane region" description="Helical" evidence="1">
    <location>
        <begin position="12"/>
        <end position="34"/>
    </location>
</feature>
<keyword evidence="1" id="KW-1133">Transmembrane helix</keyword>
<dbReference type="SUPFAM" id="SSF82866">
    <property type="entry name" value="Multidrug efflux transporter AcrB transmembrane domain"/>
    <property type="match status" value="2"/>
</dbReference>
<keyword evidence="1" id="KW-0472">Membrane</keyword>
<dbReference type="GO" id="GO:0005886">
    <property type="term" value="C:plasma membrane"/>
    <property type="evidence" value="ECO:0007669"/>
    <property type="project" value="TreeGrafter"/>
</dbReference>
<dbReference type="Gene3D" id="3.30.70.1320">
    <property type="entry name" value="Multidrug efflux transporter AcrB pore domain like"/>
    <property type="match status" value="1"/>
</dbReference>
<dbReference type="PANTHER" id="PTHR32063:SF33">
    <property type="entry name" value="RND SUPERFAMILY EFFLUX PUMP PERMEASE COMPONENT"/>
    <property type="match status" value="1"/>
</dbReference>
<dbReference type="PRINTS" id="PR00702">
    <property type="entry name" value="ACRIFLAVINRP"/>
</dbReference>
<feature type="transmembrane region" description="Helical" evidence="1">
    <location>
        <begin position="927"/>
        <end position="952"/>
    </location>
</feature>
<dbReference type="RefSeq" id="WP_085758929.1">
    <property type="nucleotide sequence ID" value="NZ_CP019343.1"/>
</dbReference>
<dbReference type="Pfam" id="PF00873">
    <property type="entry name" value="ACR_tran"/>
    <property type="match status" value="1"/>
</dbReference>
<feature type="transmembrane region" description="Helical" evidence="1">
    <location>
        <begin position="452"/>
        <end position="472"/>
    </location>
</feature>
<dbReference type="SUPFAM" id="SSF82714">
    <property type="entry name" value="Multidrug efflux transporter AcrB TolC docking domain, DN and DC subdomains"/>
    <property type="match status" value="2"/>
</dbReference>
<dbReference type="InterPro" id="IPR027463">
    <property type="entry name" value="AcrB_DN_DC_subdom"/>
</dbReference>
<keyword evidence="3" id="KW-1185">Reference proteome</keyword>
<dbReference type="PANTHER" id="PTHR32063">
    <property type="match status" value="1"/>
</dbReference>
<feature type="transmembrane region" description="Helical" evidence="1">
    <location>
        <begin position="530"/>
        <end position="549"/>
    </location>
</feature>
<dbReference type="Proteomes" id="UP000193450">
    <property type="component" value="Chromosome"/>
</dbReference>
<dbReference type="SUPFAM" id="SSF82693">
    <property type="entry name" value="Multidrug efflux transporter AcrB pore domain, PN1, PN2, PC1 and PC2 subdomains"/>
    <property type="match status" value="2"/>
</dbReference>
<evidence type="ECO:0000313" key="2">
    <source>
        <dbReference type="EMBL" id="ARN74768.1"/>
    </source>
</evidence>
<accession>A0A1X9N9L1</accession>
<name>A0A1X9N9L1_9GAMM</name>
<dbReference type="Gene3D" id="3.30.2090.10">
    <property type="entry name" value="Multidrug efflux transporter AcrB TolC docking domain, DN and DC subdomains"/>
    <property type="match status" value="2"/>
</dbReference>
<dbReference type="AlphaFoldDB" id="A0A1X9N9L1"/>
<dbReference type="EMBL" id="CP019343">
    <property type="protein sequence ID" value="ARN74768.1"/>
    <property type="molecule type" value="Genomic_DNA"/>
</dbReference>
<feature type="transmembrane region" description="Helical" evidence="1">
    <location>
        <begin position="901"/>
        <end position="921"/>
    </location>
</feature>
<evidence type="ECO:0000313" key="3">
    <source>
        <dbReference type="Proteomes" id="UP000193450"/>
    </source>
</evidence>
<feature type="transmembrane region" description="Helical" evidence="1">
    <location>
        <begin position="1004"/>
        <end position="1030"/>
    </location>
</feature>